<feature type="region of interest" description="Disordered" evidence="7">
    <location>
        <begin position="475"/>
        <end position="497"/>
    </location>
</feature>
<comment type="subcellular location">
    <subcellularLocation>
        <location evidence="1">Membrane</location>
        <topology evidence="1">Multi-pass membrane protein</topology>
    </subcellularLocation>
</comment>
<feature type="transmembrane region" description="Helical" evidence="8">
    <location>
        <begin position="370"/>
        <end position="392"/>
    </location>
</feature>
<keyword evidence="6 8" id="KW-0472">Membrane</keyword>
<dbReference type="PANTHER" id="PTHR11662">
    <property type="entry name" value="SOLUTE CARRIER FAMILY 17"/>
    <property type="match status" value="1"/>
</dbReference>
<sequence>MVFQPSSWIGNTIARWIPARYVFAVLGSIALAILYGLKVNLSVAIVVMVNHTSQHTNSSIIIRSSCSTNDTDDIKSQDGPFTWGESQQGLILSSYYWGYLISQIPAGRISEVFSAKWVMFSAVVINIICTLLTPVAAQIEPLLMFLRCVEGVGGGFSFPAMHSLLSKWAPVEERSTITTIVYAGAALGTVLSVLFSGFIYTWQSWEAVFYWMGSLPVIWCLLWAWLVEDDTTRQRYITEKERILIQKSLGDKDTSHKMQLPWKKICTSVPFLVIMITHFCNNCCWYVLLTELPKYMSQVLYFRMEENSLLSSLPYLTLWIFSLILGKCLDFGRSKKVISTTAARKISTLCASVVPAACLLAVTFVKCEHIAVVALMTIAVTAMGGMFSGVLANHIDIAPQYAGTLIGITNTFATIPGILIPIFVGEITHANQTTEQWSIIFYTIVGILAFEAVVYLTFGSGEEQSWIRSNETVMSTDNNTVDPELQKNQESKEITEL</sequence>
<feature type="transmembrane region" description="Helical" evidence="8">
    <location>
        <begin position="208"/>
        <end position="227"/>
    </location>
</feature>
<dbReference type="Proteomes" id="UP000235965">
    <property type="component" value="Unassembled WGS sequence"/>
</dbReference>
<organism evidence="10 11">
    <name type="scientific">Cryptotermes secundus</name>
    <dbReference type="NCBI Taxonomy" id="105785"/>
    <lineage>
        <taxon>Eukaryota</taxon>
        <taxon>Metazoa</taxon>
        <taxon>Ecdysozoa</taxon>
        <taxon>Arthropoda</taxon>
        <taxon>Hexapoda</taxon>
        <taxon>Insecta</taxon>
        <taxon>Pterygota</taxon>
        <taxon>Neoptera</taxon>
        <taxon>Polyneoptera</taxon>
        <taxon>Dictyoptera</taxon>
        <taxon>Blattodea</taxon>
        <taxon>Blattoidea</taxon>
        <taxon>Termitoidae</taxon>
        <taxon>Kalotermitidae</taxon>
        <taxon>Cryptotermitinae</taxon>
        <taxon>Cryptotermes</taxon>
    </lineage>
</organism>
<feature type="compositionally biased region" description="Basic and acidic residues" evidence="7">
    <location>
        <begin position="484"/>
        <end position="497"/>
    </location>
</feature>
<evidence type="ECO:0000256" key="8">
    <source>
        <dbReference type="SAM" id="Phobius"/>
    </source>
</evidence>
<reference evidence="10 11" key="1">
    <citation type="submission" date="2017-12" db="EMBL/GenBank/DDBJ databases">
        <title>Hemimetabolous genomes reveal molecular basis of termite eusociality.</title>
        <authorList>
            <person name="Harrison M.C."/>
            <person name="Jongepier E."/>
            <person name="Robertson H.M."/>
            <person name="Arning N."/>
            <person name="Bitard-Feildel T."/>
            <person name="Chao H."/>
            <person name="Childers C.P."/>
            <person name="Dinh H."/>
            <person name="Doddapaneni H."/>
            <person name="Dugan S."/>
            <person name="Gowin J."/>
            <person name="Greiner C."/>
            <person name="Han Y."/>
            <person name="Hu H."/>
            <person name="Hughes D.S.T."/>
            <person name="Huylmans A.-K."/>
            <person name="Kemena C."/>
            <person name="Kremer L.P.M."/>
            <person name="Lee S.L."/>
            <person name="Lopez-Ezquerra A."/>
            <person name="Mallet L."/>
            <person name="Monroy-Kuhn J.M."/>
            <person name="Moser A."/>
            <person name="Murali S.C."/>
            <person name="Muzny D.M."/>
            <person name="Otani S."/>
            <person name="Piulachs M.-D."/>
            <person name="Poelchau M."/>
            <person name="Qu J."/>
            <person name="Schaub F."/>
            <person name="Wada-Katsumata A."/>
            <person name="Worley K.C."/>
            <person name="Xie Q."/>
            <person name="Ylla G."/>
            <person name="Poulsen M."/>
            <person name="Gibbs R.A."/>
            <person name="Schal C."/>
            <person name="Richards S."/>
            <person name="Belles X."/>
            <person name="Korb J."/>
            <person name="Bornberg-Bauer E."/>
        </authorList>
    </citation>
    <scope>NUCLEOTIDE SEQUENCE [LARGE SCALE GENOMIC DNA]</scope>
    <source>
        <tissue evidence="10">Whole body</tissue>
    </source>
</reference>
<dbReference type="InterPro" id="IPR050382">
    <property type="entry name" value="MFS_Na/Anion_cotransporter"/>
</dbReference>
<feature type="transmembrane region" description="Helical" evidence="8">
    <location>
        <begin position="265"/>
        <end position="288"/>
    </location>
</feature>
<dbReference type="Pfam" id="PF07690">
    <property type="entry name" value="MFS_1"/>
    <property type="match status" value="1"/>
</dbReference>
<keyword evidence="2" id="KW-0813">Transport</keyword>
<feature type="transmembrane region" description="Helical" evidence="8">
    <location>
        <begin position="404"/>
        <end position="424"/>
    </location>
</feature>
<keyword evidence="5 8" id="KW-1133">Transmembrane helix</keyword>
<dbReference type="FunFam" id="1.20.1250.20:FF:000003">
    <property type="entry name" value="Solute carrier family 17 member 3"/>
    <property type="match status" value="1"/>
</dbReference>
<feature type="transmembrane region" description="Helical" evidence="8">
    <location>
        <begin position="346"/>
        <end position="364"/>
    </location>
</feature>
<dbReference type="SUPFAM" id="SSF103473">
    <property type="entry name" value="MFS general substrate transporter"/>
    <property type="match status" value="1"/>
</dbReference>
<dbReference type="GO" id="GO:0015293">
    <property type="term" value="F:symporter activity"/>
    <property type="evidence" value="ECO:0007669"/>
    <property type="project" value="UniProtKB-KW"/>
</dbReference>
<evidence type="ECO:0000313" key="10">
    <source>
        <dbReference type="EMBL" id="PNF27734.1"/>
    </source>
</evidence>
<dbReference type="STRING" id="105785.A0A2J7QGM6"/>
<dbReference type="InParanoid" id="A0A2J7QGM6"/>
<evidence type="ECO:0000256" key="1">
    <source>
        <dbReference type="ARBA" id="ARBA00004141"/>
    </source>
</evidence>
<dbReference type="OrthoDB" id="2985014at2759"/>
<dbReference type="GO" id="GO:0016020">
    <property type="term" value="C:membrane"/>
    <property type="evidence" value="ECO:0007669"/>
    <property type="project" value="UniProtKB-SubCell"/>
</dbReference>
<accession>A0A2J7QGM6</accession>
<dbReference type="Gene3D" id="1.20.1250.20">
    <property type="entry name" value="MFS general substrate transporter like domains"/>
    <property type="match status" value="2"/>
</dbReference>
<dbReference type="EMBL" id="NEVH01014361">
    <property type="protein sequence ID" value="PNF27734.1"/>
    <property type="molecule type" value="Genomic_DNA"/>
</dbReference>
<evidence type="ECO:0000256" key="2">
    <source>
        <dbReference type="ARBA" id="ARBA00022448"/>
    </source>
</evidence>
<evidence type="ECO:0000259" key="9">
    <source>
        <dbReference type="PROSITE" id="PS50850"/>
    </source>
</evidence>
<gene>
    <name evidence="10" type="ORF">B7P43_G12797</name>
</gene>
<evidence type="ECO:0000256" key="5">
    <source>
        <dbReference type="ARBA" id="ARBA00022989"/>
    </source>
</evidence>
<name>A0A2J7QGM6_9NEOP</name>
<dbReference type="PANTHER" id="PTHR11662:SF457">
    <property type="entry name" value="MAJOR FACILITATOR SUPERFAMILY TRANSPORTER 3"/>
    <property type="match status" value="1"/>
</dbReference>
<evidence type="ECO:0000313" key="11">
    <source>
        <dbReference type="Proteomes" id="UP000235965"/>
    </source>
</evidence>
<evidence type="ECO:0000256" key="6">
    <source>
        <dbReference type="ARBA" id="ARBA00023136"/>
    </source>
</evidence>
<comment type="caution">
    <text evidence="10">The sequence shown here is derived from an EMBL/GenBank/DDBJ whole genome shotgun (WGS) entry which is preliminary data.</text>
</comment>
<evidence type="ECO:0000256" key="4">
    <source>
        <dbReference type="ARBA" id="ARBA00022847"/>
    </source>
</evidence>
<dbReference type="FunCoup" id="A0A2J7QGM6">
    <property type="interactions" value="4"/>
</dbReference>
<dbReference type="PROSITE" id="PS50850">
    <property type="entry name" value="MFS"/>
    <property type="match status" value="1"/>
</dbReference>
<dbReference type="InterPro" id="IPR036259">
    <property type="entry name" value="MFS_trans_sf"/>
</dbReference>
<dbReference type="AlphaFoldDB" id="A0A2J7QGM6"/>
<dbReference type="EMBL" id="NEVH01014361">
    <property type="protein sequence ID" value="PNF27733.1"/>
    <property type="molecule type" value="Genomic_DNA"/>
</dbReference>
<dbReference type="FunFam" id="1.20.1250.20:FF:000157">
    <property type="entry name" value="Inorganic phosphate cotransporter"/>
    <property type="match status" value="1"/>
</dbReference>
<keyword evidence="3 8" id="KW-0812">Transmembrane</keyword>
<feature type="transmembrane region" description="Helical" evidence="8">
    <location>
        <begin position="308"/>
        <end position="325"/>
    </location>
</feature>
<keyword evidence="11" id="KW-1185">Reference proteome</keyword>
<dbReference type="EMBL" id="NEVH01014361">
    <property type="protein sequence ID" value="PNF27732.1"/>
    <property type="molecule type" value="Genomic_DNA"/>
</dbReference>
<evidence type="ECO:0000256" key="3">
    <source>
        <dbReference type="ARBA" id="ARBA00022692"/>
    </source>
</evidence>
<proteinExistence type="predicted"/>
<feature type="transmembrane region" description="Helical" evidence="8">
    <location>
        <begin position="436"/>
        <end position="458"/>
    </location>
</feature>
<feature type="transmembrane region" description="Helical" evidence="8">
    <location>
        <begin position="21"/>
        <end position="49"/>
    </location>
</feature>
<protein>
    <submittedName>
        <fullName evidence="10">Sialin</fullName>
    </submittedName>
</protein>
<feature type="transmembrane region" description="Helical" evidence="8">
    <location>
        <begin position="117"/>
        <end position="137"/>
    </location>
</feature>
<dbReference type="GO" id="GO:0006820">
    <property type="term" value="P:monoatomic anion transport"/>
    <property type="evidence" value="ECO:0007669"/>
    <property type="project" value="TreeGrafter"/>
</dbReference>
<feature type="transmembrane region" description="Helical" evidence="8">
    <location>
        <begin position="180"/>
        <end position="202"/>
    </location>
</feature>
<feature type="domain" description="Major facilitator superfamily (MFS) profile" evidence="9">
    <location>
        <begin position="28"/>
        <end position="463"/>
    </location>
</feature>
<dbReference type="CDD" id="cd17318">
    <property type="entry name" value="MFS_SLC17"/>
    <property type="match status" value="1"/>
</dbReference>
<keyword evidence="4" id="KW-0769">Symport</keyword>
<dbReference type="InterPro" id="IPR020846">
    <property type="entry name" value="MFS_dom"/>
</dbReference>
<dbReference type="InterPro" id="IPR011701">
    <property type="entry name" value="MFS"/>
</dbReference>
<evidence type="ECO:0000256" key="7">
    <source>
        <dbReference type="SAM" id="MobiDB-lite"/>
    </source>
</evidence>